<feature type="signal peptide" evidence="1">
    <location>
        <begin position="1"/>
        <end position="20"/>
    </location>
</feature>
<protein>
    <submittedName>
        <fullName evidence="3">Uncharacterized protein</fullName>
    </submittedName>
</protein>
<dbReference type="WBParaSite" id="SRDH1_29840.1">
    <property type="protein sequence ID" value="SRDH1_29840.1"/>
    <property type="gene ID" value="SRDH1_29840"/>
</dbReference>
<evidence type="ECO:0000313" key="2">
    <source>
        <dbReference type="Proteomes" id="UP000050792"/>
    </source>
</evidence>
<evidence type="ECO:0000256" key="1">
    <source>
        <dbReference type="SAM" id="SignalP"/>
    </source>
</evidence>
<reference evidence="2" key="1">
    <citation type="submission" date="2022-06" db="EMBL/GenBank/DDBJ databases">
        <authorList>
            <person name="Berger JAMES D."/>
            <person name="Berger JAMES D."/>
        </authorList>
    </citation>
    <scope>NUCLEOTIDE SEQUENCE [LARGE SCALE GENOMIC DNA]</scope>
</reference>
<accession>A0AA85EYJ3</accession>
<proteinExistence type="predicted"/>
<reference evidence="3" key="2">
    <citation type="submission" date="2023-11" db="UniProtKB">
        <authorList>
            <consortium name="WormBaseParasite"/>
        </authorList>
    </citation>
    <scope>IDENTIFICATION</scope>
</reference>
<name>A0AA85EYJ3_9TREM</name>
<keyword evidence="2" id="KW-1185">Reference proteome</keyword>
<sequence length="100" mass="11642">MKIFAVFGIMLTYFCAVTFGAESLHRCNEKLKATMEYCFQRNGRYSIPLTELKRLRDACMNDRNCKTKAKDCLLSKLKSSEFGNCPSKRTYVQSIDRMFK</sequence>
<evidence type="ECO:0000313" key="3">
    <source>
        <dbReference type="WBParaSite" id="SRDH1_29840.1"/>
    </source>
</evidence>
<dbReference type="Proteomes" id="UP000050792">
    <property type="component" value="Unassembled WGS sequence"/>
</dbReference>
<keyword evidence="1" id="KW-0732">Signal</keyword>
<feature type="chain" id="PRO_5041679711" evidence="1">
    <location>
        <begin position="21"/>
        <end position="100"/>
    </location>
</feature>
<organism evidence="2 3">
    <name type="scientific">Schistosoma rodhaini</name>
    <dbReference type="NCBI Taxonomy" id="6188"/>
    <lineage>
        <taxon>Eukaryota</taxon>
        <taxon>Metazoa</taxon>
        <taxon>Spiralia</taxon>
        <taxon>Lophotrochozoa</taxon>
        <taxon>Platyhelminthes</taxon>
        <taxon>Trematoda</taxon>
        <taxon>Digenea</taxon>
        <taxon>Strigeidida</taxon>
        <taxon>Schistosomatoidea</taxon>
        <taxon>Schistosomatidae</taxon>
        <taxon>Schistosoma</taxon>
    </lineage>
</organism>
<dbReference type="AlphaFoldDB" id="A0AA85EYJ3"/>